<protein>
    <submittedName>
        <fullName evidence="1">Uncharacterized protein</fullName>
    </submittedName>
</protein>
<keyword evidence="2" id="KW-1185">Reference proteome</keyword>
<evidence type="ECO:0000313" key="1">
    <source>
        <dbReference type="EMBL" id="KAK9729450.1"/>
    </source>
</evidence>
<sequence length="195" mass="21820">MTECANCDKIIKSSGSSIRCDDCRSPIHPDYVGQSENDIIRTRAKSRSVEVVYTCNGNMNHYRDFKSLKNEFSNTLDDFKMELNEKFAIFKQKINDKLRYNIGYNLGMEDIVAEVHLRHSKQQNLIVFGMPEQSPTLEKDAIIVADAAEVQLVLQTCAPTLDVCSAQSSHLGHLNASSVAPRALRVSLSSVNDVH</sequence>
<organism evidence="1 2">
    <name type="scientific">Popillia japonica</name>
    <name type="common">Japanese beetle</name>
    <dbReference type="NCBI Taxonomy" id="7064"/>
    <lineage>
        <taxon>Eukaryota</taxon>
        <taxon>Metazoa</taxon>
        <taxon>Ecdysozoa</taxon>
        <taxon>Arthropoda</taxon>
        <taxon>Hexapoda</taxon>
        <taxon>Insecta</taxon>
        <taxon>Pterygota</taxon>
        <taxon>Neoptera</taxon>
        <taxon>Endopterygota</taxon>
        <taxon>Coleoptera</taxon>
        <taxon>Polyphaga</taxon>
        <taxon>Scarabaeiformia</taxon>
        <taxon>Scarabaeidae</taxon>
        <taxon>Rutelinae</taxon>
        <taxon>Popillia</taxon>
    </lineage>
</organism>
<name>A0AAW1L677_POPJA</name>
<reference evidence="1 2" key="1">
    <citation type="journal article" date="2024" name="BMC Genomics">
        <title>De novo assembly and annotation of Popillia japonica's genome with initial clues to its potential as an invasive pest.</title>
        <authorList>
            <person name="Cucini C."/>
            <person name="Boschi S."/>
            <person name="Funari R."/>
            <person name="Cardaioli E."/>
            <person name="Iannotti N."/>
            <person name="Marturano G."/>
            <person name="Paoli F."/>
            <person name="Bruttini M."/>
            <person name="Carapelli A."/>
            <person name="Frati F."/>
            <person name="Nardi F."/>
        </authorList>
    </citation>
    <scope>NUCLEOTIDE SEQUENCE [LARGE SCALE GENOMIC DNA]</scope>
    <source>
        <strain evidence="1">DMR45628</strain>
    </source>
</reference>
<dbReference type="EMBL" id="JASPKY010000160">
    <property type="protein sequence ID" value="KAK9729450.1"/>
    <property type="molecule type" value="Genomic_DNA"/>
</dbReference>
<dbReference type="Proteomes" id="UP001458880">
    <property type="component" value="Unassembled WGS sequence"/>
</dbReference>
<evidence type="ECO:0000313" key="2">
    <source>
        <dbReference type="Proteomes" id="UP001458880"/>
    </source>
</evidence>
<accession>A0AAW1L677</accession>
<proteinExistence type="predicted"/>
<gene>
    <name evidence="1" type="ORF">QE152_g15889</name>
</gene>
<dbReference type="AlphaFoldDB" id="A0AAW1L677"/>
<comment type="caution">
    <text evidence="1">The sequence shown here is derived from an EMBL/GenBank/DDBJ whole genome shotgun (WGS) entry which is preliminary data.</text>
</comment>